<proteinExistence type="predicted"/>
<dbReference type="InterPro" id="IPR023187">
    <property type="entry name" value="Tscrpt_reg_MarR-type_CS"/>
</dbReference>
<dbReference type="PROSITE" id="PS01117">
    <property type="entry name" value="HTH_MARR_1"/>
    <property type="match status" value="1"/>
</dbReference>
<keyword evidence="2" id="KW-0238">DNA-binding</keyword>
<keyword evidence="3" id="KW-0804">Transcription</keyword>
<organism evidence="5">
    <name type="scientific">uncultured Sphingosinicella sp</name>
    <dbReference type="NCBI Taxonomy" id="478748"/>
    <lineage>
        <taxon>Bacteria</taxon>
        <taxon>Pseudomonadati</taxon>
        <taxon>Pseudomonadota</taxon>
        <taxon>Alphaproteobacteria</taxon>
        <taxon>Sphingomonadales</taxon>
        <taxon>Sphingosinicellaceae</taxon>
        <taxon>Sphingosinicella</taxon>
        <taxon>environmental samples</taxon>
    </lineage>
</organism>
<dbReference type="InterPro" id="IPR036390">
    <property type="entry name" value="WH_DNA-bd_sf"/>
</dbReference>
<dbReference type="Pfam" id="PF12802">
    <property type="entry name" value="MarR_2"/>
    <property type="match status" value="1"/>
</dbReference>
<evidence type="ECO:0000256" key="3">
    <source>
        <dbReference type="ARBA" id="ARBA00023163"/>
    </source>
</evidence>
<dbReference type="Gene3D" id="1.10.10.10">
    <property type="entry name" value="Winged helix-like DNA-binding domain superfamily/Winged helix DNA-binding domain"/>
    <property type="match status" value="1"/>
</dbReference>
<dbReference type="PANTHER" id="PTHR33164">
    <property type="entry name" value="TRANSCRIPTIONAL REGULATOR, MARR FAMILY"/>
    <property type="match status" value="1"/>
</dbReference>
<evidence type="ECO:0000259" key="4">
    <source>
        <dbReference type="PROSITE" id="PS50995"/>
    </source>
</evidence>
<dbReference type="InterPro" id="IPR036388">
    <property type="entry name" value="WH-like_DNA-bd_sf"/>
</dbReference>
<dbReference type="PANTHER" id="PTHR33164:SF105">
    <property type="entry name" value="TRANSCRIPTIONAL REPRESSOR PROTEIN-RELATED"/>
    <property type="match status" value="1"/>
</dbReference>
<protein>
    <recommendedName>
        <fullName evidence="4">HTH marR-type domain-containing protein</fullName>
    </recommendedName>
</protein>
<evidence type="ECO:0000256" key="2">
    <source>
        <dbReference type="ARBA" id="ARBA00023125"/>
    </source>
</evidence>
<dbReference type="InterPro" id="IPR000835">
    <property type="entry name" value="HTH_MarR-typ"/>
</dbReference>
<evidence type="ECO:0000256" key="1">
    <source>
        <dbReference type="ARBA" id="ARBA00023015"/>
    </source>
</evidence>
<gene>
    <name evidence="5" type="ORF">AVDCRST_MAG23-898</name>
</gene>
<dbReference type="AlphaFoldDB" id="A0A6J4TQH7"/>
<dbReference type="EMBL" id="CADCWD010000033">
    <property type="protein sequence ID" value="CAA9529131.1"/>
    <property type="molecule type" value="Genomic_DNA"/>
</dbReference>
<dbReference type="InterPro" id="IPR039422">
    <property type="entry name" value="MarR/SlyA-like"/>
</dbReference>
<dbReference type="SUPFAM" id="SSF46785">
    <property type="entry name" value="Winged helix' DNA-binding domain"/>
    <property type="match status" value="1"/>
</dbReference>
<reference evidence="5" key="1">
    <citation type="submission" date="2020-02" db="EMBL/GenBank/DDBJ databases">
        <authorList>
            <person name="Meier V. D."/>
        </authorList>
    </citation>
    <scope>NUCLEOTIDE SEQUENCE</scope>
    <source>
        <strain evidence="5">AVDCRST_MAG23</strain>
    </source>
</reference>
<dbReference type="GO" id="GO:0003677">
    <property type="term" value="F:DNA binding"/>
    <property type="evidence" value="ECO:0007669"/>
    <property type="project" value="UniProtKB-KW"/>
</dbReference>
<sequence>MDASEIGRAIGAECLCFRSRRVARVLTRHFDEALRPLGIQATQLTLLSGIAGPGPTGQTMPRLTAMLAMDPTTLSRNLRPLEKAGLILIARSERDKRVRLARLTPEGERVLAQALPVWREAQDRLVNALGEDAALDLRTRFDATAAVTLV</sequence>
<name>A0A6J4TQH7_9SPHN</name>
<dbReference type="SMART" id="SM00347">
    <property type="entry name" value="HTH_MARR"/>
    <property type="match status" value="1"/>
</dbReference>
<dbReference type="GO" id="GO:0006950">
    <property type="term" value="P:response to stress"/>
    <property type="evidence" value="ECO:0007669"/>
    <property type="project" value="TreeGrafter"/>
</dbReference>
<dbReference type="GO" id="GO:0003700">
    <property type="term" value="F:DNA-binding transcription factor activity"/>
    <property type="evidence" value="ECO:0007669"/>
    <property type="project" value="InterPro"/>
</dbReference>
<dbReference type="PROSITE" id="PS50995">
    <property type="entry name" value="HTH_MARR_2"/>
    <property type="match status" value="1"/>
</dbReference>
<feature type="domain" description="HTH marR-type" evidence="4">
    <location>
        <begin position="12"/>
        <end position="150"/>
    </location>
</feature>
<evidence type="ECO:0000313" key="5">
    <source>
        <dbReference type="EMBL" id="CAA9529131.1"/>
    </source>
</evidence>
<keyword evidence="1" id="KW-0805">Transcription regulation</keyword>
<accession>A0A6J4TQH7</accession>